<dbReference type="PANTHER" id="PTHR33287:SF11">
    <property type="entry name" value="OS03G0778400 PROTEIN"/>
    <property type="match status" value="1"/>
</dbReference>
<name>A0A1Y1IQF1_KLENI</name>
<accession>A0A1Y1IQF1</accession>
<sequence>MSRDERLIKALEDLQKRQDARRNERKDLRASLTQFLNIFLGVAGIIFGALAQSSRLTCQHVWIPSVLLTLAGGVTSAGVWSRLERILGDFNIKKFDLNKIKDHKSIVIIGRRGTGKTTLITDILYRKRDLPAGLVMSGTEDGNSYYRQFIPDTFIYGAYDEDVICKLIARQKNMKRLNAKHSECFLLLDDCLFNPKILKGDTMRFLFMNGRHFNITLILAAQWVMDIPPAIRANSDYVFVFNDPIVNNRKRFFEHYFGVFRSFQQFEAVYKACTSDFECMVLDNTLQSSNPEDCIFWYKAQIHKPFKLGAPEYWSFHKKCYGQEDNKSSITEVNGVRIRKSK</sequence>
<dbReference type="Proteomes" id="UP000054558">
    <property type="component" value="Unassembled WGS sequence"/>
</dbReference>
<feature type="transmembrane region" description="Helical" evidence="1">
    <location>
        <begin position="31"/>
        <end position="50"/>
    </location>
</feature>
<organism evidence="2 3">
    <name type="scientific">Klebsormidium nitens</name>
    <name type="common">Green alga</name>
    <name type="synonym">Ulothrix nitens</name>
    <dbReference type="NCBI Taxonomy" id="105231"/>
    <lineage>
        <taxon>Eukaryota</taxon>
        <taxon>Viridiplantae</taxon>
        <taxon>Streptophyta</taxon>
        <taxon>Klebsormidiophyceae</taxon>
        <taxon>Klebsormidiales</taxon>
        <taxon>Klebsormidiaceae</taxon>
        <taxon>Klebsormidium</taxon>
    </lineage>
</organism>
<reference evidence="2 3" key="1">
    <citation type="journal article" date="2014" name="Nat. Commun.">
        <title>Klebsormidium flaccidum genome reveals primary factors for plant terrestrial adaptation.</title>
        <authorList>
            <person name="Hori K."/>
            <person name="Maruyama F."/>
            <person name="Fujisawa T."/>
            <person name="Togashi T."/>
            <person name="Yamamoto N."/>
            <person name="Seo M."/>
            <person name="Sato S."/>
            <person name="Yamada T."/>
            <person name="Mori H."/>
            <person name="Tajima N."/>
            <person name="Moriyama T."/>
            <person name="Ikeuchi M."/>
            <person name="Watanabe M."/>
            <person name="Wada H."/>
            <person name="Kobayashi K."/>
            <person name="Saito M."/>
            <person name="Masuda T."/>
            <person name="Sasaki-Sekimoto Y."/>
            <person name="Mashiguchi K."/>
            <person name="Awai K."/>
            <person name="Shimojima M."/>
            <person name="Masuda S."/>
            <person name="Iwai M."/>
            <person name="Nobusawa T."/>
            <person name="Narise T."/>
            <person name="Kondo S."/>
            <person name="Saito H."/>
            <person name="Sato R."/>
            <person name="Murakawa M."/>
            <person name="Ihara Y."/>
            <person name="Oshima-Yamada Y."/>
            <person name="Ohtaka K."/>
            <person name="Satoh M."/>
            <person name="Sonobe K."/>
            <person name="Ishii M."/>
            <person name="Ohtani R."/>
            <person name="Kanamori-Sato M."/>
            <person name="Honoki R."/>
            <person name="Miyazaki D."/>
            <person name="Mochizuki H."/>
            <person name="Umetsu J."/>
            <person name="Higashi K."/>
            <person name="Shibata D."/>
            <person name="Kamiya Y."/>
            <person name="Sato N."/>
            <person name="Nakamura Y."/>
            <person name="Tabata S."/>
            <person name="Ida S."/>
            <person name="Kurokawa K."/>
            <person name="Ohta H."/>
        </authorList>
    </citation>
    <scope>NUCLEOTIDE SEQUENCE [LARGE SCALE GENOMIC DNA]</scope>
    <source>
        <strain evidence="2 3">NIES-2285</strain>
    </source>
</reference>
<dbReference type="AlphaFoldDB" id="A0A1Y1IQF1"/>
<dbReference type="InterPro" id="IPR006758">
    <property type="entry name" value="A32L"/>
</dbReference>
<dbReference type="SUPFAM" id="SSF52540">
    <property type="entry name" value="P-loop containing nucleoside triphosphate hydrolases"/>
    <property type="match status" value="1"/>
</dbReference>
<gene>
    <name evidence="2" type="ORF">KFL_008360070</name>
</gene>
<dbReference type="OrthoDB" id="538662at2759"/>
<evidence type="ECO:0000313" key="2">
    <source>
        <dbReference type="EMBL" id="GAQ91699.1"/>
    </source>
</evidence>
<keyword evidence="1" id="KW-0812">Transmembrane</keyword>
<keyword evidence="1" id="KW-0472">Membrane</keyword>
<evidence type="ECO:0000313" key="3">
    <source>
        <dbReference type="Proteomes" id="UP000054558"/>
    </source>
</evidence>
<keyword evidence="1" id="KW-1133">Transmembrane helix</keyword>
<dbReference type="PANTHER" id="PTHR33287">
    <property type="entry name" value="OS03G0453550 PROTEIN"/>
    <property type="match status" value="1"/>
</dbReference>
<dbReference type="InterPro" id="IPR027417">
    <property type="entry name" value="P-loop_NTPase"/>
</dbReference>
<proteinExistence type="predicted"/>
<feature type="transmembrane region" description="Helical" evidence="1">
    <location>
        <begin position="62"/>
        <end position="83"/>
    </location>
</feature>
<dbReference type="Gene3D" id="3.40.50.300">
    <property type="entry name" value="P-loop containing nucleotide triphosphate hydrolases"/>
    <property type="match status" value="1"/>
</dbReference>
<dbReference type="EMBL" id="DF237785">
    <property type="protein sequence ID" value="GAQ91699.1"/>
    <property type="molecule type" value="Genomic_DNA"/>
</dbReference>
<evidence type="ECO:0000256" key="1">
    <source>
        <dbReference type="SAM" id="Phobius"/>
    </source>
</evidence>
<dbReference type="Pfam" id="PF04665">
    <property type="entry name" value="Pox_A32"/>
    <property type="match status" value="1"/>
</dbReference>
<protein>
    <submittedName>
        <fullName evidence="2">Uncharacterized protein</fullName>
    </submittedName>
</protein>
<keyword evidence="3" id="KW-1185">Reference proteome</keyword>